<dbReference type="PIRSF" id="PIRSF000535">
    <property type="entry name" value="1PFK/6PFK/LacC"/>
    <property type="match status" value="1"/>
</dbReference>
<feature type="domain" description="Carbohydrate kinase PfkB" evidence="7">
    <location>
        <begin position="16"/>
        <end position="267"/>
    </location>
</feature>
<name>A0A1N6FIW2_9MICO</name>
<organism evidence="8 9">
    <name type="scientific">Agromyces cerinus subsp. cerinus</name>
    <dbReference type="NCBI Taxonomy" id="232089"/>
    <lineage>
        <taxon>Bacteria</taxon>
        <taxon>Bacillati</taxon>
        <taxon>Actinomycetota</taxon>
        <taxon>Actinomycetes</taxon>
        <taxon>Micrococcales</taxon>
        <taxon>Microbacteriaceae</taxon>
        <taxon>Agromyces</taxon>
    </lineage>
</organism>
<dbReference type="GO" id="GO:0005829">
    <property type="term" value="C:cytosol"/>
    <property type="evidence" value="ECO:0007669"/>
    <property type="project" value="TreeGrafter"/>
</dbReference>
<accession>A0A1N6FIW2</accession>
<dbReference type="Pfam" id="PF00294">
    <property type="entry name" value="PfkB"/>
    <property type="match status" value="1"/>
</dbReference>
<keyword evidence="9" id="KW-1185">Reference proteome</keyword>
<evidence type="ECO:0000313" key="9">
    <source>
        <dbReference type="Proteomes" id="UP000184699"/>
    </source>
</evidence>
<dbReference type="EMBL" id="FSRJ01000002">
    <property type="protein sequence ID" value="SIN95184.1"/>
    <property type="molecule type" value="Genomic_DNA"/>
</dbReference>
<comment type="similarity">
    <text evidence="1">Belongs to the carbohydrate kinase PfkB family.</text>
</comment>
<dbReference type="STRING" id="232089.SAMN05443544_2077"/>
<dbReference type="InterPro" id="IPR011611">
    <property type="entry name" value="PfkB_dom"/>
</dbReference>
<dbReference type="Proteomes" id="UP000184699">
    <property type="component" value="Unassembled WGS sequence"/>
</dbReference>
<protein>
    <recommendedName>
        <fullName evidence="7">Carbohydrate kinase PfkB domain-containing protein</fullName>
    </recommendedName>
</protein>
<dbReference type="InterPro" id="IPR029056">
    <property type="entry name" value="Ribokinase-like"/>
</dbReference>
<proteinExistence type="inferred from homology"/>
<dbReference type="PROSITE" id="PS00583">
    <property type="entry name" value="PFKB_KINASES_1"/>
    <property type="match status" value="1"/>
</dbReference>
<keyword evidence="4" id="KW-0418">Kinase</keyword>
<dbReference type="OrthoDB" id="9801219at2"/>
<evidence type="ECO:0000313" key="8">
    <source>
        <dbReference type="EMBL" id="SIN95184.1"/>
    </source>
</evidence>
<keyword evidence="2 6" id="KW-0808">Transferase</keyword>
<dbReference type="PANTHER" id="PTHR46566">
    <property type="entry name" value="1-PHOSPHOFRUCTOKINASE-RELATED"/>
    <property type="match status" value="1"/>
</dbReference>
<evidence type="ECO:0000256" key="6">
    <source>
        <dbReference type="PIRNR" id="PIRNR000535"/>
    </source>
</evidence>
<keyword evidence="3" id="KW-0547">Nucleotide-binding</keyword>
<evidence type="ECO:0000256" key="5">
    <source>
        <dbReference type="ARBA" id="ARBA00022840"/>
    </source>
</evidence>
<dbReference type="InterPro" id="IPR017583">
    <property type="entry name" value="Tagatose/fructose_Pkinase"/>
</dbReference>
<evidence type="ECO:0000256" key="4">
    <source>
        <dbReference type="ARBA" id="ARBA00022777"/>
    </source>
</evidence>
<evidence type="ECO:0000256" key="2">
    <source>
        <dbReference type="ARBA" id="ARBA00022679"/>
    </source>
</evidence>
<dbReference type="NCBIfam" id="TIGR03168">
    <property type="entry name" value="1-PFK"/>
    <property type="match status" value="1"/>
</dbReference>
<evidence type="ECO:0000259" key="7">
    <source>
        <dbReference type="Pfam" id="PF00294"/>
    </source>
</evidence>
<dbReference type="GO" id="GO:0008443">
    <property type="term" value="F:phosphofructokinase activity"/>
    <property type="evidence" value="ECO:0007669"/>
    <property type="project" value="TreeGrafter"/>
</dbReference>
<dbReference type="GO" id="GO:0005524">
    <property type="term" value="F:ATP binding"/>
    <property type="evidence" value="ECO:0007669"/>
    <property type="project" value="UniProtKB-KW"/>
</dbReference>
<evidence type="ECO:0000256" key="3">
    <source>
        <dbReference type="ARBA" id="ARBA00022741"/>
    </source>
</evidence>
<dbReference type="InterPro" id="IPR002173">
    <property type="entry name" value="Carboh/pur_kinase_PfkB_CS"/>
</dbReference>
<sequence length="330" mass="32433">MILTVTPNPALDLTWHVDRLQPGETHRVDAGAARAGGKGLNVARVLHAEGHDVLALTTTGGAVGAEFAAELASSGIPHRLIPVTGATRRSIALVDEAVGETSVLNERGAALAPGEVAAFAASALELGRLADAVAICGSLPTGFGPEELAELVASLVAAGVPVIVDTSGPGLLAAARAGASALKPNAEELRAETGLDDPAAGARALLGLGAGIVVASLGSEGLLIVSADAPGGIRARLPRTLHGNATGAGDAAVAAIAAALAERPDLAADTSAAADARARLARRATAWSASAVLMPLAGDLSPEHVALELEVDVTTTSTGTAGPSDPEATA</sequence>
<gene>
    <name evidence="8" type="ORF">SAMN05443544_2077</name>
</gene>
<dbReference type="RefSeq" id="WP_074260197.1">
    <property type="nucleotide sequence ID" value="NZ_FSRJ01000002.1"/>
</dbReference>
<dbReference type="PANTHER" id="PTHR46566:SF5">
    <property type="entry name" value="1-PHOSPHOFRUCTOKINASE"/>
    <property type="match status" value="1"/>
</dbReference>
<evidence type="ECO:0000256" key="1">
    <source>
        <dbReference type="ARBA" id="ARBA00010688"/>
    </source>
</evidence>
<dbReference type="Gene3D" id="3.40.1190.20">
    <property type="match status" value="1"/>
</dbReference>
<dbReference type="AlphaFoldDB" id="A0A1N6FIW2"/>
<keyword evidence="5" id="KW-0067">ATP-binding</keyword>
<dbReference type="SUPFAM" id="SSF53613">
    <property type="entry name" value="Ribokinase-like"/>
    <property type="match status" value="1"/>
</dbReference>
<reference evidence="9" key="1">
    <citation type="submission" date="2016-11" db="EMBL/GenBank/DDBJ databases">
        <authorList>
            <person name="Varghese N."/>
            <person name="Submissions S."/>
        </authorList>
    </citation>
    <scope>NUCLEOTIDE SEQUENCE [LARGE SCALE GENOMIC DNA]</scope>
    <source>
        <strain evidence="9">DSM 8595</strain>
    </source>
</reference>